<dbReference type="OrthoDB" id="3356051at2"/>
<evidence type="ECO:0000313" key="2">
    <source>
        <dbReference type="EMBL" id="TQS43947.1"/>
    </source>
</evidence>
<dbReference type="InParanoid" id="A0A545ARK6"/>
<evidence type="ECO:0000259" key="1">
    <source>
        <dbReference type="Pfam" id="PF01494"/>
    </source>
</evidence>
<comment type="caution">
    <text evidence="2">The sequence shown here is derived from an EMBL/GenBank/DDBJ whole genome shotgun (WGS) entry which is preliminary data.</text>
</comment>
<keyword evidence="3" id="KW-1185">Reference proteome</keyword>
<sequence length="391" mass="42194">MTSVLISGASIAGPALAYWLRRYSFDVTIVEKAGALRGGGYPIDVRGTALDVVGRMGLYPALAAQHVDTRQITFLEPDGSVLTSLRPHLLDAGTDHDLEIRRGDLAAALFGTIRDDVEMIFDDSIEALTEHDTGVDVTFTGGEHRTFDLVVGADGLHSRTRGLILGPEAPYHRYLGYSFAGFGAPNHLGLSREGVMWNVPGRTAALYAVGDRPERIHAFLNVSLAEPPLDAHRNPAEQRRIVASAFGGDESWEIPGLIATMQQADDIFFDVVSQIRLPRWSSGRVALVGDAAHAPSFLTGQGTSLALVGAYMLAGELASHDDHRSAFEAYEKHTREFVELNQALVGAGEATMFPSTPEALARRNAMLTQLTEIPSDAEVAHSALVLPDFTR</sequence>
<name>A0A545ARK6_9ACTN</name>
<protein>
    <submittedName>
        <fullName evidence="2">FAD-dependent oxidoreductase</fullName>
    </submittedName>
</protein>
<dbReference type="InterPro" id="IPR051704">
    <property type="entry name" value="FAD_aromatic-hydroxylase"/>
</dbReference>
<dbReference type="GO" id="GO:0071949">
    <property type="term" value="F:FAD binding"/>
    <property type="evidence" value="ECO:0007669"/>
    <property type="project" value="InterPro"/>
</dbReference>
<dbReference type="Pfam" id="PF01494">
    <property type="entry name" value="FAD_binding_3"/>
    <property type="match status" value="1"/>
</dbReference>
<dbReference type="AlphaFoldDB" id="A0A545ARK6"/>
<proteinExistence type="predicted"/>
<dbReference type="RefSeq" id="WP_142705431.1">
    <property type="nucleotide sequence ID" value="NZ_VIRS01000010.1"/>
</dbReference>
<dbReference type="FunCoup" id="A0A545ARK6">
    <property type="interactions" value="29"/>
</dbReference>
<organism evidence="2 3">
    <name type="scientific">Cryptosporangium phraense</name>
    <dbReference type="NCBI Taxonomy" id="2593070"/>
    <lineage>
        <taxon>Bacteria</taxon>
        <taxon>Bacillati</taxon>
        <taxon>Actinomycetota</taxon>
        <taxon>Actinomycetes</taxon>
        <taxon>Cryptosporangiales</taxon>
        <taxon>Cryptosporangiaceae</taxon>
        <taxon>Cryptosporangium</taxon>
    </lineage>
</organism>
<gene>
    <name evidence="2" type="ORF">FL583_15925</name>
</gene>
<reference evidence="2 3" key="1">
    <citation type="submission" date="2019-07" db="EMBL/GenBank/DDBJ databases">
        <title>Cryptosporangium phraense sp. nov., isolated from plant litter.</title>
        <authorList>
            <person name="Suriyachadkun C."/>
        </authorList>
    </citation>
    <scope>NUCLEOTIDE SEQUENCE [LARGE SCALE GENOMIC DNA]</scope>
    <source>
        <strain evidence="2 3">A-T 5661</strain>
    </source>
</reference>
<accession>A0A545ARK6</accession>
<dbReference type="PRINTS" id="PR00420">
    <property type="entry name" value="RNGMNOXGNASE"/>
</dbReference>
<dbReference type="PANTHER" id="PTHR46865">
    <property type="entry name" value="OXIDOREDUCTASE-RELATED"/>
    <property type="match status" value="1"/>
</dbReference>
<evidence type="ECO:0000313" key="3">
    <source>
        <dbReference type="Proteomes" id="UP000317982"/>
    </source>
</evidence>
<dbReference type="Proteomes" id="UP000317982">
    <property type="component" value="Unassembled WGS sequence"/>
</dbReference>
<dbReference type="Gene3D" id="3.50.50.60">
    <property type="entry name" value="FAD/NAD(P)-binding domain"/>
    <property type="match status" value="1"/>
</dbReference>
<dbReference type="Gene3D" id="3.30.9.10">
    <property type="entry name" value="D-Amino Acid Oxidase, subunit A, domain 2"/>
    <property type="match status" value="1"/>
</dbReference>
<feature type="domain" description="FAD-binding" evidence="1">
    <location>
        <begin position="275"/>
        <end position="338"/>
    </location>
</feature>
<dbReference type="InterPro" id="IPR036188">
    <property type="entry name" value="FAD/NAD-bd_sf"/>
</dbReference>
<dbReference type="PANTHER" id="PTHR46865:SF2">
    <property type="entry name" value="MONOOXYGENASE"/>
    <property type="match status" value="1"/>
</dbReference>
<dbReference type="SUPFAM" id="SSF51905">
    <property type="entry name" value="FAD/NAD(P)-binding domain"/>
    <property type="match status" value="1"/>
</dbReference>
<dbReference type="EMBL" id="VIRS01000010">
    <property type="protein sequence ID" value="TQS43947.1"/>
    <property type="molecule type" value="Genomic_DNA"/>
</dbReference>
<dbReference type="InterPro" id="IPR002938">
    <property type="entry name" value="FAD-bd"/>
</dbReference>